<dbReference type="Gene3D" id="3.40.1090.10">
    <property type="entry name" value="Cytosolic phospholipase A2 catalytic domain"/>
    <property type="match status" value="2"/>
</dbReference>
<feature type="short sequence motif" description="DGA/G" evidence="4">
    <location>
        <begin position="156"/>
        <end position="158"/>
    </location>
</feature>
<keyword evidence="3 4" id="KW-0443">Lipid metabolism</keyword>
<name>A0A9D2CSN0_9FIRM</name>
<sequence length="260" mass="26954">MKNIFAKKRPKLGLALGSGGAKGMAHLGALRAFWEAGLRFDVYSGTSAGSIVGALCARGYTPDDIGELLASADFKSVVLSVLASGSTLPVLRLLDGALGEYEFSELSKPFAAVATDASTGERVILREGNVAQAVLASSAVPPLFRGVSVGGRTLIDGAFSDAIPADVAKDLGADFVIAVALSPAQNYAETRFTTSAGEEMAVRQKGFLSADILLEPDLAEFSAADIAGGARMYDIGYECAAERLPSVLQALQSRGYLVRG</sequence>
<feature type="short sequence motif" description="GXSXG" evidence="4">
    <location>
        <begin position="45"/>
        <end position="49"/>
    </location>
</feature>
<keyword evidence="1 4" id="KW-0378">Hydrolase</keyword>
<evidence type="ECO:0000256" key="3">
    <source>
        <dbReference type="ARBA" id="ARBA00023098"/>
    </source>
</evidence>
<reference evidence="6" key="2">
    <citation type="submission" date="2021-04" db="EMBL/GenBank/DDBJ databases">
        <authorList>
            <person name="Gilroy R."/>
        </authorList>
    </citation>
    <scope>NUCLEOTIDE SEQUENCE</scope>
    <source>
        <strain evidence="6">1345</strain>
    </source>
</reference>
<dbReference type="Proteomes" id="UP000886750">
    <property type="component" value="Unassembled WGS sequence"/>
</dbReference>
<evidence type="ECO:0000256" key="4">
    <source>
        <dbReference type="PROSITE-ProRule" id="PRU01161"/>
    </source>
</evidence>
<accession>A0A9D2CSN0</accession>
<keyword evidence="2 4" id="KW-0442">Lipid degradation</keyword>
<dbReference type="InterPro" id="IPR002641">
    <property type="entry name" value="PNPLA_dom"/>
</dbReference>
<dbReference type="EMBL" id="DXCQ01000020">
    <property type="protein sequence ID" value="HIY96408.1"/>
    <property type="molecule type" value="Genomic_DNA"/>
</dbReference>
<dbReference type="InterPro" id="IPR050301">
    <property type="entry name" value="NTE"/>
</dbReference>
<feature type="domain" description="PNPLA" evidence="5">
    <location>
        <begin position="14"/>
        <end position="169"/>
    </location>
</feature>
<dbReference type="Pfam" id="PF01734">
    <property type="entry name" value="Patatin"/>
    <property type="match status" value="1"/>
</dbReference>
<dbReference type="SUPFAM" id="SSF52151">
    <property type="entry name" value="FabD/lysophospholipase-like"/>
    <property type="match status" value="1"/>
</dbReference>
<evidence type="ECO:0000256" key="1">
    <source>
        <dbReference type="ARBA" id="ARBA00022801"/>
    </source>
</evidence>
<feature type="active site" description="Nucleophile" evidence="4">
    <location>
        <position position="47"/>
    </location>
</feature>
<dbReference type="PANTHER" id="PTHR14226:SF29">
    <property type="entry name" value="NEUROPATHY TARGET ESTERASE SWS"/>
    <property type="match status" value="1"/>
</dbReference>
<dbReference type="AlphaFoldDB" id="A0A9D2CSN0"/>
<comment type="caution">
    <text evidence="4">Lacks conserved residue(s) required for the propagation of feature annotation.</text>
</comment>
<organism evidence="6 7">
    <name type="scientific">Candidatus Borkfalkia excrementigallinarum</name>
    <dbReference type="NCBI Taxonomy" id="2838506"/>
    <lineage>
        <taxon>Bacteria</taxon>
        <taxon>Bacillati</taxon>
        <taxon>Bacillota</taxon>
        <taxon>Clostridia</taxon>
        <taxon>Christensenellales</taxon>
        <taxon>Christensenellaceae</taxon>
        <taxon>Candidatus Borkfalkia</taxon>
    </lineage>
</organism>
<protein>
    <submittedName>
        <fullName evidence="6">Patatin-like phospholipase family protein</fullName>
    </submittedName>
</protein>
<dbReference type="GO" id="GO:0016787">
    <property type="term" value="F:hydrolase activity"/>
    <property type="evidence" value="ECO:0007669"/>
    <property type="project" value="UniProtKB-UniRule"/>
</dbReference>
<proteinExistence type="predicted"/>
<gene>
    <name evidence="6" type="ORF">H9729_01850</name>
</gene>
<reference evidence="6" key="1">
    <citation type="journal article" date="2021" name="PeerJ">
        <title>Extensive microbial diversity within the chicken gut microbiome revealed by metagenomics and culture.</title>
        <authorList>
            <person name="Gilroy R."/>
            <person name="Ravi A."/>
            <person name="Getino M."/>
            <person name="Pursley I."/>
            <person name="Horton D.L."/>
            <person name="Alikhan N.F."/>
            <person name="Baker D."/>
            <person name="Gharbi K."/>
            <person name="Hall N."/>
            <person name="Watson M."/>
            <person name="Adriaenssens E.M."/>
            <person name="Foster-Nyarko E."/>
            <person name="Jarju S."/>
            <person name="Secka A."/>
            <person name="Antonio M."/>
            <person name="Oren A."/>
            <person name="Chaudhuri R.R."/>
            <person name="La Ragione R."/>
            <person name="Hildebrand F."/>
            <person name="Pallen M.J."/>
        </authorList>
    </citation>
    <scope>NUCLEOTIDE SEQUENCE</scope>
    <source>
        <strain evidence="6">1345</strain>
    </source>
</reference>
<dbReference type="InterPro" id="IPR016035">
    <property type="entry name" value="Acyl_Trfase/lysoPLipase"/>
</dbReference>
<evidence type="ECO:0000313" key="7">
    <source>
        <dbReference type="Proteomes" id="UP000886750"/>
    </source>
</evidence>
<dbReference type="GO" id="GO:0016042">
    <property type="term" value="P:lipid catabolic process"/>
    <property type="evidence" value="ECO:0007669"/>
    <property type="project" value="UniProtKB-UniRule"/>
</dbReference>
<evidence type="ECO:0000313" key="6">
    <source>
        <dbReference type="EMBL" id="HIY96408.1"/>
    </source>
</evidence>
<evidence type="ECO:0000259" key="5">
    <source>
        <dbReference type="PROSITE" id="PS51635"/>
    </source>
</evidence>
<comment type="caution">
    <text evidence="6">The sequence shown here is derived from an EMBL/GenBank/DDBJ whole genome shotgun (WGS) entry which is preliminary data.</text>
</comment>
<dbReference type="PROSITE" id="PS51635">
    <property type="entry name" value="PNPLA"/>
    <property type="match status" value="1"/>
</dbReference>
<dbReference type="PANTHER" id="PTHR14226">
    <property type="entry name" value="NEUROPATHY TARGET ESTERASE/SWISS CHEESE D.MELANOGASTER"/>
    <property type="match status" value="1"/>
</dbReference>
<feature type="active site" description="Proton acceptor" evidence="4">
    <location>
        <position position="156"/>
    </location>
</feature>
<evidence type="ECO:0000256" key="2">
    <source>
        <dbReference type="ARBA" id="ARBA00022963"/>
    </source>
</evidence>